<name>A0A1Y1X2N5_9FUNG</name>
<protein>
    <submittedName>
        <fullName evidence="3">Uncharacterized protein</fullName>
    </submittedName>
</protein>
<organism evidence="3 4">
    <name type="scientific">Anaeromyces robustus</name>
    <dbReference type="NCBI Taxonomy" id="1754192"/>
    <lineage>
        <taxon>Eukaryota</taxon>
        <taxon>Fungi</taxon>
        <taxon>Fungi incertae sedis</taxon>
        <taxon>Chytridiomycota</taxon>
        <taxon>Chytridiomycota incertae sedis</taxon>
        <taxon>Neocallimastigomycetes</taxon>
        <taxon>Neocallimastigales</taxon>
        <taxon>Neocallimastigaceae</taxon>
        <taxon>Anaeromyces</taxon>
    </lineage>
</organism>
<feature type="chain" id="PRO_5013186315" evidence="2">
    <location>
        <begin position="19"/>
        <end position="199"/>
    </location>
</feature>
<accession>A0A1Y1X2N5</accession>
<proteinExistence type="predicted"/>
<reference evidence="3 4" key="1">
    <citation type="submission" date="2016-08" db="EMBL/GenBank/DDBJ databases">
        <title>A Parts List for Fungal Cellulosomes Revealed by Comparative Genomics.</title>
        <authorList>
            <consortium name="DOE Joint Genome Institute"/>
            <person name="Haitjema C.H."/>
            <person name="Gilmore S.P."/>
            <person name="Henske J.K."/>
            <person name="Solomon K.V."/>
            <person name="De Groot R."/>
            <person name="Kuo A."/>
            <person name="Mondo S.J."/>
            <person name="Salamov A.A."/>
            <person name="Labutti K."/>
            <person name="Zhao Z."/>
            <person name="Chiniquy J."/>
            <person name="Barry K."/>
            <person name="Brewer H.M."/>
            <person name="Purvine S.O."/>
            <person name="Wright A.T."/>
            <person name="Boxma B."/>
            <person name="Van Alen T."/>
            <person name="Hackstein J.H."/>
            <person name="Baker S.E."/>
            <person name="Grigoriev I.V."/>
            <person name="O'Malley M.A."/>
        </authorList>
    </citation>
    <scope>NUCLEOTIDE SEQUENCE [LARGE SCALE GENOMIC DNA]</scope>
    <source>
        <strain evidence="3 4">S4</strain>
    </source>
</reference>
<dbReference type="AlphaFoldDB" id="A0A1Y1X2N5"/>
<reference evidence="3 4" key="2">
    <citation type="submission" date="2016-08" db="EMBL/GenBank/DDBJ databases">
        <title>Pervasive Adenine N6-methylation of Active Genes in Fungi.</title>
        <authorList>
            <consortium name="DOE Joint Genome Institute"/>
            <person name="Mondo S.J."/>
            <person name="Dannebaum R.O."/>
            <person name="Kuo R.C."/>
            <person name="Labutti K."/>
            <person name="Haridas S."/>
            <person name="Kuo A."/>
            <person name="Salamov A."/>
            <person name="Ahrendt S.R."/>
            <person name="Lipzen A."/>
            <person name="Sullivan W."/>
            <person name="Andreopoulos W.B."/>
            <person name="Clum A."/>
            <person name="Lindquist E."/>
            <person name="Daum C."/>
            <person name="Ramamoorthy G.K."/>
            <person name="Gryganskyi A."/>
            <person name="Culley D."/>
            <person name="Magnuson J.K."/>
            <person name="James T.Y."/>
            <person name="O'Malley M.A."/>
            <person name="Stajich J.E."/>
            <person name="Spatafora J.W."/>
            <person name="Visel A."/>
            <person name="Grigoriev I.V."/>
        </authorList>
    </citation>
    <scope>NUCLEOTIDE SEQUENCE [LARGE SCALE GENOMIC DNA]</scope>
    <source>
        <strain evidence="3 4">S4</strain>
    </source>
</reference>
<evidence type="ECO:0000313" key="4">
    <source>
        <dbReference type="Proteomes" id="UP000193944"/>
    </source>
</evidence>
<evidence type="ECO:0000256" key="2">
    <source>
        <dbReference type="SAM" id="SignalP"/>
    </source>
</evidence>
<feature type="transmembrane region" description="Helical" evidence="1">
    <location>
        <begin position="35"/>
        <end position="56"/>
    </location>
</feature>
<keyword evidence="1" id="KW-1133">Transmembrane helix</keyword>
<keyword evidence="2" id="KW-0732">Signal</keyword>
<keyword evidence="1" id="KW-0812">Transmembrane</keyword>
<evidence type="ECO:0000313" key="3">
    <source>
        <dbReference type="EMBL" id="ORX80061.1"/>
    </source>
</evidence>
<dbReference type="EMBL" id="MCFG01000156">
    <property type="protein sequence ID" value="ORX80061.1"/>
    <property type="molecule type" value="Genomic_DNA"/>
</dbReference>
<feature type="signal peptide" evidence="2">
    <location>
        <begin position="1"/>
        <end position="18"/>
    </location>
</feature>
<keyword evidence="1" id="KW-0472">Membrane</keyword>
<dbReference type="Proteomes" id="UP000193944">
    <property type="component" value="Unassembled WGS sequence"/>
</dbReference>
<sequence length="199" mass="22117">MKLSIILILFMVIDLSLCSLDSALATYTCTLISFASPLVGSLCNVVSATVVIQGIIQGRKHDFKLSHLKENSCETLYICPGDVHEVCAAKGQFLHYSSNTGTYTDSRSLALVEISKYQYAPMHICGRMQVRNTGLREVCNYVTVCSTNTSTNEKGFLMVTDKQTHSCYIYSLLFDSQCRKNNLAPGLCIDLDHLIEKYC</sequence>
<evidence type="ECO:0000256" key="1">
    <source>
        <dbReference type="SAM" id="Phobius"/>
    </source>
</evidence>
<keyword evidence="4" id="KW-1185">Reference proteome</keyword>
<comment type="caution">
    <text evidence="3">The sequence shown here is derived from an EMBL/GenBank/DDBJ whole genome shotgun (WGS) entry which is preliminary data.</text>
</comment>
<gene>
    <name evidence="3" type="ORF">BCR32DRAFT_327840</name>
</gene>